<organism evidence="1 2">
    <name type="scientific">Caerostris darwini</name>
    <dbReference type="NCBI Taxonomy" id="1538125"/>
    <lineage>
        <taxon>Eukaryota</taxon>
        <taxon>Metazoa</taxon>
        <taxon>Ecdysozoa</taxon>
        <taxon>Arthropoda</taxon>
        <taxon>Chelicerata</taxon>
        <taxon>Arachnida</taxon>
        <taxon>Araneae</taxon>
        <taxon>Araneomorphae</taxon>
        <taxon>Entelegynae</taxon>
        <taxon>Araneoidea</taxon>
        <taxon>Araneidae</taxon>
        <taxon>Caerostris</taxon>
    </lineage>
</organism>
<proteinExistence type="predicted"/>
<keyword evidence="2" id="KW-1185">Reference proteome</keyword>
<evidence type="ECO:0000313" key="1">
    <source>
        <dbReference type="EMBL" id="GIY06900.1"/>
    </source>
</evidence>
<reference evidence="1 2" key="1">
    <citation type="submission" date="2021-06" db="EMBL/GenBank/DDBJ databases">
        <title>Caerostris darwini draft genome.</title>
        <authorList>
            <person name="Kono N."/>
            <person name="Arakawa K."/>
        </authorList>
    </citation>
    <scope>NUCLEOTIDE SEQUENCE [LARGE SCALE GENOMIC DNA]</scope>
</reference>
<dbReference type="Proteomes" id="UP001054837">
    <property type="component" value="Unassembled WGS sequence"/>
</dbReference>
<sequence length="92" mass="10287">MASFSSTKVVEEPRYTRNFKYIHNQFAGVKSGDREGHLNLQPQHITLFLVKVSNRNVLTSSVKLDGAPFCMQVKTGTRTTMQAHSGQAMTND</sequence>
<accession>A0AAV4QBU9</accession>
<evidence type="ECO:0000313" key="2">
    <source>
        <dbReference type="Proteomes" id="UP001054837"/>
    </source>
</evidence>
<dbReference type="EMBL" id="BPLQ01004265">
    <property type="protein sequence ID" value="GIY06900.1"/>
    <property type="molecule type" value="Genomic_DNA"/>
</dbReference>
<protein>
    <submittedName>
        <fullName evidence="1">Uncharacterized protein</fullName>
    </submittedName>
</protein>
<comment type="caution">
    <text evidence="1">The sequence shown here is derived from an EMBL/GenBank/DDBJ whole genome shotgun (WGS) entry which is preliminary data.</text>
</comment>
<name>A0AAV4QBU9_9ARAC</name>
<dbReference type="AlphaFoldDB" id="A0AAV4QBU9"/>
<gene>
    <name evidence="1" type="primary">AVEN_252534_1</name>
    <name evidence="1" type="ORF">CDAR_23211</name>
</gene>